<proteinExistence type="predicted"/>
<accession>A0A0G1ENJ9</accession>
<dbReference type="EMBL" id="LCFB01000017">
    <property type="protein sequence ID" value="KKS84586.1"/>
    <property type="molecule type" value="Genomic_DNA"/>
</dbReference>
<organism evidence="2 3">
    <name type="scientific">Candidatus Gottesmanbacteria bacterium GW2011_GWA1_43_11</name>
    <dbReference type="NCBI Taxonomy" id="1618436"/>
    <lineage>
        <taxon>Bacteria</taxon>
        <taxon>Candidatus Gottesmaniibacteriota</taxon>
    </lineage>
</organism>
<dbReference type="Proteomes" id="UP000034543">
    <property type="component" value="Unassembled WGS sequence"/>
</dbReference>
<dbReference type="AlphaFoldDB" id="A0A0G1ENJ9"/>
<sequence length="161" mass="18104">MNLGKKVLLTTAAVVGGAVMVSQTAAAQEPSEQLAQIVERIAAKLNMQPSQVQSVLDEMHSEKQTEMQTRLEERLTQAVTDGKITEVQKQAILSKHAEMQTKMEALRGLTPEERKTEMEKIHEEMKIWAEENDIDFPFIGFGRGFHMGMKMGHWPGKDIIN</sequence>
<evidence type="ECO:0000313" key="2">
    <source>
        <dbReference type="EMBL" id="KKS84586.1"/>
    </source>
</evidence>
<evidence type="ECO:0000256" key="1">
    <source>
        <dbReference type="SAM" id="SignalP"/>
    </source>
</evidence>
<keyword evidence="1" id="KW-0732">Signal</keyword>
<reference evidence="2 3" key="1">
    <citation type="journal article" date="2015" name="Nature">
        <title>rRNA introns, odd ribosomes, and small enigmatic genomes across a large radiation of phyla.</title>
        <authorList>
            <person name="Brown C.T."/>
            <person name="Hug L.A."/>
            <person name="Thomas B.C."/>
            <person name="Sharon I."/>
            <person name="Castelle C.J."/>
            <person name="Singh A."/>
            <person name="Wilkins M.J."/>
            <person name="Williams K.H."/>
            <person name="Banfield J.F."/>
        </authorList>
    </citation>
    <scope>NUCLEOTIDE SEQUENCE [LARGE SCALE GENOMIC DNA]</scope>
</reference>
<evidence type="ECO:0000313" key="3">
    <source>
        <dbReference type="Proteomes" id="UP000034543"/>
    </source>
</evidence>
<comment type="caution">
    <text evidence="2">The sequence shown here is derived from an EMBL/GenBank/DDBJ whole genome shotgun (WGS) entry which is preliminary data.</text>
</comment>
<name>A0A0G1ENJ9_9BACT</name>
<dbReference type="STRING" id="1618436.UV59_C0017G0039"/>
<protein>
    <submittedName>
        <fullName evidence="2">Uncharacterized protein</fullName>
    </submittedName>
</protein>
<feature type="signal peptide" evidence="1">
    <location>
        <begin position="1"/>
        <end position="27"/>
    </location>
</feature>
<gene>
    <name evidence="2" type="ORF">UV59_C0017G0039</name>
</gene>
<feature type="chain" id="PRO_5002536942" evidence="1">
    <location>
        <begin position="28"/>
        <end position="161"/>
    </location>
</feature>